<protein>
    <submittedName>
        <fullName evidence="1">Uncharacterized protein</fullName>
    </submittedName>
</protein>
<evidence type="ECO:0000313" key="1">
    <source>
        <dbReference type="EMBL" id="CAM0512659.1"/>
    </source>
</evidence>
<sequence>MYPTVIRDIPKKLSSPSLKSPELVILPKAISMIGSSSGASKDGKASMETTKGGLQFSYVDIFSAVVFHCALNGYEGNVFQHSNLPMDDVSYYDKQKCKELWKKFEDAAISLSAEVVKYSHFERISSLGQTLIMREIMDRNIQEIEKIIAEF</sequence>
<dbReference type="Proteomes" id="UP001189180">
    <property type="component" value="Unassembled WGS sequence"/>
</dbReference>
<organism evidence="1 2">
    <name type="scientific">Fasciola hepatica</name>
    <name type="common">Liver fluke</name>
    <dbReference type="NCBI Taxonomy" id="6192"/>
    <lineage>
        <taxon>Eukaryota</taxon>
        <taxon>Metazoa</taxon>
        <taxon>Spiralia</taxon>
        <taxon>Lophotrochozoa</taxon>
        <taxon>Platyhelminthes</taxon>
        <taxon>Trematoda</taxon>
        <taxon>Digenea</taxon>
        <taxon>Plagiorchiida</taxon>
        <taxon>Echinostomata</taxon>
        <taxon>Echinostomatoidea</taxon>
        <taxon>Fasciolidae</taxon>
        <taxon>Fasciola</taxon>
    </lineage>
</organism>
<dbReference type="EMBL" id="CANUEZ050000227">
    <property type="protein sequence ID" value="CAM0512659.1"/>
    <property type="molecule type" value="Genomic_DNA"/>
</dbReference>
<evidence type="ECO:0000313" key="2">
    <source>
        <dbReference type="Proteomes" id="UP001189180"/>
    </source>
</evidence>
<gene>
    <name evidence="1" type="ORF">FHB240107_LOCUS10347</name>
</gene>
<dbReference type="AlphaFoldDB" id="A0ABC9HJ91"/>
<proteinExistence type="predicted"/>
<name>A0ABC9HJ91_FASHE</name>
<reference evidence="1 2" key="1">
    <citation type="submission" date="2024-08" db="EMBL/GenBank/DDBJ databases">
        <authorList>
            <person name="Paterson S."/>
        </authorList>
    </citation>
    <scope>NUCLEOTIDE SEQUENCE [LARGE SCALE GENOMIC DNA]</scope>
</reference>
<keyword evidence="2" id="KW-1185">Reference proteome</keyword>
<accession>A0ABC9HJ91</accession>
<comment type="caution">
    <text evidence="1">The sequence shown here is derived from an EMBL/GenBank/DDBJ whole genome shotgun (WGS) entry which is preliminary data.</text>
</comment>